<dbReference type="EMBL" id="JACKTY010000020">
    <property type="protein sequence ID" value="MCV7226100.1"/>
    <property type="molecule type" value="Genomic_DNA"/>
</dbReference>
<sequence>MIGAVESLCTIAGDALSGLGAKLRTRREGFSDYHAGEFLLSGADVRAGRVSGRMESDGPDQTETIPADAVRFGLNDLPDSELMTIAATVLEGWTPLLFKATGATACADLLVAALRDRASQFRAVELDAGEPFLTPAHLGAHLTRSAQPASE</sequence>
<proteinExistence type="predicted"/>
<dbReference type="RefSeq" id="WP_264066936.1">
    <property type="nucleotide sequence ID" value="NZ_JACKTY010000020.1"/>
</dbReference>
<accession>A0ABT3C9I9</accession>
<organism evidence="1 2">
    <name type="scientific">Mycolicibacterium komossense</name>
    <dbReference type="NCBI Taxonomy" id="1779"/>
    <lineage>
        <taxon>Bacteria</taxon>
        <taxon>Bacillati</taxon>
        <taxon>Actinomycetota</taxon>
        <taxon>Actinomycetes</taxon>
        <taxon>Mycobacteriales</taxon>
        <taxon>Mycobacteriaceae</taxon>
        <taxon>Mycolicibacterium</taxon>
    </lineage>
</organism>
<gene>
    <name evidence="1" type="ORF">H7J73_08650</name>
</gene>
<keyword evidence="2" id="KW-1185">Reference proteome</keyword>
<dbReference type="Proteomes" id="UP001526201">
    <property type="component" value="Unassembled WGS sequence"/>
</dbReference>
<name>A0ABT3C9I9_9MYCO</name>
<protein>
    <submittedName>
        <fullName evidence="1">Uncharacterized protein</fullName>
    </submittedName>
</protein>
<reference evidence="1 2" key="1">
    <citation type="journal article" date="2022" name="BMC Genomics">
        <title>Comparative genome analysis of mycobacteria focusing on tRNA and non-coding RNA.</title>
        <authorList>
            <person name="Behra P.R.K."/>
            <person name="Pettersson B.M.F."/>
            <person name="Ramesh M."/>
            <person name="Das S."/>
            <person name="Dasgupta S."/>
            <person name="Kirsebom L.A."/>
        </authorList>
    </citation>
    <scope>NUCLEOTIDE SEQUENCE [LARGE SCALE GENOMIC DNA]</scope>
    <source>
        <strain evidence="1 2">DSM 44078</strain>
    </source>
</reference>
<comment type="caution">
    <text evidence="1">The sequence shown here is derived from an EMBL/GenBank/DDBJ whole genome shotgun (WGS) entry which is preliminary data.</text>
</comment>
<evidence type="ECO:0000313" key="2">
    <source>
        <dbReference type="Proteomes" id="UP001526201"/>
    </source>
</evidence>
<evidence type="ECO:0000313" key="1">
    <source>
        <dbReference type="EMBL" id="MCV7226100.1"/>
    </source>
</evidence>